<keyword evidence="4 8" id="KW-0238">DNA-binding</keyword>
<dbReference type="PROSITE" id="PS51755">
    <property type="entry name" value="OMPR_PHOB"/>
    <property type="match status" value="1"/>
</dbReference>
<dbReference type="Pfam" id="PF00486">
    <property type="entry name" value="Trans_reg_C"/>
    <property type="match status" value="1"/>
</dbReference>
<dbReference type="InterPro" id="IPR036388">
    <property type="entry name" value="WH-like_DNA-bd_sf"/>
</dbReference>
<dbReference type="GO" id="GO:0005829">
    <property type="term" value="C:cytosol"/>
    <property type="evidence" value="ECO:0007669"/>
    <property type="project" value="TreeGrafter"/>
</dbReference>
<evidence type="ECO:0000256" key="3">
    <source>
        <dbReference type="ARBA" id="ARBA00023015"/>
    </source>
</evidence>
<evidence type="ECO:0000259" key="10">
    <source>
        <dbReference type="PROSITE" id="PS51755"/>
    </source>
</evidence>
<dbReference type="CDD" id="cd00383">
    <property type="entry name" value="trans_reg_C"/>
    <property type="match status" value="1"/>
</dbReference>
<protein>
    <submittedName>
        <fullName evidence="11">Transcriptional regulatory protein WalR</fullName>
    </submittedName>
</protein>
<dbReference type="RefSeq" id="WP_014569217.1">
    <property type="nucleotide sequence ID" value="NZ_BSWG01000053.1"/>
</dbReference>
<gene>
    <name evidence="11" type="primary">walR</name>
    <name evidence="11" type="ORF">LRLFYP97_00893</name>
</gene>
<evidence type="ECO:0000256" key="4">
    <source>
        <dbReference type="ARBA" id="ARBA00023125"/>
    </source>
</evidence>
<dbReference type="GO" id="GO:0000976">
    <property type="term" value="F:transcription cis-regulatory region binding"/>
    <property type="evidence" value="ECO:0007669"/>
    <property type="project" value="TreeGrafter"/>
</dbReference>
<dbReference type="PANTHER" id="PTHR48111">
    <property type="entry name" value="REGULATOR OF RPOS"/>
    <property type="match status" value="1"/>
</dbReference>
<evidence type="ECO:0000313" key="11">
    <source>
        <dbReference type="EMBL" id="VYT59600.1"/>
    </source>
</evidence>
<dbReference type="PROSITE" id="PS50110">
    <property type="entry name" value="RESPONSE_REGULATORY"/>
    <property type="match status" value="1"/>
</dbReference>
<dbReference type="SMART" id="SM00448">
    <property type="entry name" value="REC"/>
    <property type="match status" value="1"/>
</dbReference>
<dbReference type="SMART" id="SM00862">
    <property type="entry name" value="Trans_reg_C"/>
    <property type="match status" value="1"/>
</dbReference>
<dbReference type="GO" id="GO:0032993">
    <property type="term" value="C:protein-DNA complex"/>
    <property type="evidence" value="ECO:0007669"/>
    <property type="project" value="TreeGrafter"/>
</dbReference>
<feature type="modified residue" description="4-aspartylphosphate" evidence="7">
    <location>
        <position position="85"/>
    </location>
</feature>
<evidence type="ECO:0000256" key="7">
    <source>
        <dbReference type="PROSITE-ProRule" id="PRU00169"/>
    </source>
</evidence>
<dbReference type="Pfam" id="PF00072">
    <property type="entry name" value="Response_reg"/>
    <property type="match status" value="1"/>
</dbReference>
<dbReference type="GO" id="GO:0006355">
    <property type="term" value="P:regulation of DNA-templated transcription"/>
    <property type="evidence" value="ECO:0007669"/>
    <property type="project" value="InterPro"/>
</dbReference>
<reference evidence="11" key="1">
    <citation type="submission" date="2019-11" db="EMBL/GenBank/DDBJ databases">
        <authorList>
            <person name="Feng L."/>
        </authorList>
    </citation>
    <scope>NUCLEOTIDE SEQUENCE</scope>
    <source>
        <strain evidence="11">LrhamnosusLFYP97</strain>
    </source>
</reference>
<feature type="domain" description="Response regulatory" evidence="9">
    <location>
        <begin position="36"/>
        <end position="149"/>
    </location>
</feature>
<evidence type="ECO:0000256" key="6">
    <source>
        <dbReference type="ARBA" id="ARBA00023163"/>
    </source>
</evidence>
<dbReference type="Gene3D" id="3.40.50.2300">
    <property type="match status" value="1"/>
</dbReference>
<dbReference type="PANTHER" id="PTHR48111:SF40">
    <property type="entry name" value="PHOSPHATE REGULON TRANSCRIPTIONAL REGULATORY PROTEIN PHOB"/>
    <property type="match status" value="1"/>
</dbReference>
<evidence type="ECO:0000256" key="1">
    <source>
        <dbReference type="ARBA" id="ARBA00022553"/>
    </source>
</evidence>
<keyword evidence="6" id="KW-0804">Transcription</keyword>
<evidence type="ECO:0000256" key="2">
    <source>
        <dbReference type="ARBA" id="ARBA00023012"/>
    </source>
</evidence>
<name>A0A6N2Y1I2_LACRH</name>
<dbReference type="EMBL" id="CACRTK010000019">
    <property type="protein sequence ID" value="VYT59600.1"/>
    <property type="molecule type" value="Genomic_DNA"/>
</dbReference>
<feature type="domain" description="OmpR/PhoB-type" evidence="10">
    <location>
        <begin position="166"/>
        <end position="263"/>
    </location>
</feature>
<dbReference type="InterPro" id="IPR001867">
    <property type="entry name" value="OmpR/PhoB-type_DNA-bd"/>
</dbReference>
<dbReference type="SUPFAM" id="SSF52172">
    <property type="entry name" value="CheY-like"/>
    <property type="match status" value="1"/>
</dbReference>
<proteinExistence type="predicted"/>
<evidence type="ECO:0000259" key="9">
    <source>
        <dbReference type="PROSITE" id="PS50110"/>
    </source>
</evidence>
<dbReference type="Gene3D" id="1.10.10.10">
    <property type="entry name" value="Winged helix-like DNA-binding domain superfamily/Winged helix DNA-binding domain"/>
    <property type="match status" value="1"/>
</dbReference>
<feature type="DNA-binding region" description="OmpR/PhoB-type" evidence="8">
    <location>
        <begin position="166"/>
        <end position="263"/>
    </location>
</feature>
<dbReference type="Gene3D" id="6.10.250.690">
    <property type="match status" value="1"/>
</dbReference>
<evidence type="ECO:0000256" key="5">
    <source>
        <dbReference type="ARBA" id="ARBA00023159"/>
    </source>
</evidence>
<dbReference type="InterPro" id="IPR001789">
    <property type="entry name" value="Sig_transdc_resp-reg_receiver"/>
</dbReference>
<dbReference type="GO" id="GO:0000156">
    <property type="term" value="F:phosphorelay response regulator activity"/>
    <property type="evidence" value="ECO:0007669"/>
    <property type="project" value="TreeGrafter"/>
</dbReference>
<organism evidence="11">
    <name type="scientific">Lacticaseibacillus rhamnosus</name>
    <name type="common">Lactobacillus rhamnosus</name>
    <dbReference type="NCBI Taxonomy" id="47715"/>
    <lineage>
        <taxon>Bacteria</taxon>
        <taxon>Bacillati</taxon>
        <taxon>Bacillota</taxon>
        <taxon>Bacilli</taxon>
        <taxon>Lactobacillales</taxon>
        <taxon>Lactobacillaceae</taxon>
        <taxon>Lacticaseibacillus</taxon>
    </lineage>
</organism>
<keyword evidence="2" id="KW-0902">Two-component regulatory system</keyword>
<dbReference type="InterPro" id="IPR039420">
    <property type="entry name" value="WalR-like"/>
</dbReference>
<evidence type="ECO:0000256" key="8">
    <source>
        <dbReference type="PROSITE-ProRule" id="PRU01091"/>
    </source>
</evidence>
<sequence>MPSCCKHGFKLKHEAGGIRFKINVIQEEEFKISNAKILLVEDNREFSELLKLYLQGEGYILTRVFDGKIAMDTIKNNTFDVVLLDIMLPEKNGFNVLKELRQTKMTPVIIITARDMDQDEVLGLSLGADDYLKKPFSLVALNARIKAQIRRTTQYAVYGYEKMHTQSQVTFADLRLDNLNQTVYKNDRRLNLTVKEYRLLKLLMIHPGHVFSKQAIYEKVWGESYIGDENTVNVCIKRLRDKIQDVNQRYIRTVWGIGYVLEAGVE</sequence>
<keyword evidence="3" id="KW-0805">Transcription regulation</keyword>
<dbReference type="AlphaFoldDB" id="A0A6N2Y1I2"/>
<keyword evidence="1 7" id="KW-0597">Phosphoprotein</keyword>
<keyword evidence="5" id="KW-0010">Activator</keyword>
<dbReference type="FunFam" id="1.10.10.10:FF:000018">
    <property type="entry name" value="DNA-binding response regulator ResD"/>
    <property type="match status" value="1"/>
</dbReference>
<dbReference type="InterPro" id="IPR011006">
    <property type="entry name" value="CheY-like_superfamily"/>
</dbReference>
<accession>A0A6N2Y1I2</accession>